<evidence type="ECO:0000313" key="3">
    <source>
        <dbReference type="Proteomes" id="UP000070134"/>
    </source>
</evidence>
<keyword evidence="1" id="KW-0732">Signal</keyword>
<reference evidence="2 3" key="1">
    <citation type="submission" date="2016-02" db="EMBL/GenBank/DDBJ databases">
        <title>Complete genome of Sinomonas atrocyanea KCTC 3377.</title>
        <authorList>
            <person name="Kim K.M."/>
        </authorList>
    </citation>
    <scope>NUCLEOTIDE SEQUENCE [LARGE SCALE GENOMIC DNA]</scope>
    <source>
        <strain evidence="2 3">KCTC 3377</strain>
    </source>
</reference>
<dbReference type="Proteomes" id="UP000070134">
    <property type="component" value="Chromosome"/>
</dbReference>
<dbReference type="OrthoDB" id="4946083at2"/>
<dbReference type="STRING" id="37927.SA2016_1294"/>
<feature type="signal peptide" evidence="1">
    <location>
        <begin position="1"/>
        <end position="25"/>
    </location>
</feature>
<dbReference type="RefSeq" id="WP_066496724.1">
    <property type="nucleotide sequence ID" value="NZ_BJMO01000045.1"/>
</dbReference>
<evidence type="ECO:0000256" key="1">
    <source>
        <dbReference type="SAM" id="SignalP"/>
    </source>
</evidence>
<evidence type="ECO:0000313" key="2">
    <source>
        <dbReference type="EMBL" id="AMM31974.1"/>
    </source>
</evidence>
<gene>
    <name evidence="2" type="ORF">SA2016_1294</name>
</gene>
<proteinExistence type="predicted"/>
<organism evidence="2 3">
    <name type="scientific">Sinomonas atrocyanea</name>
    <dbReference type="NCBI Taxonomy" id="37927"/>
    <lineage>
        <taxon>Bacteria</taxon>
        <taxon>Bacillati</taxon>
        <taxon>Actinomycetota</taxon>
        <taxon>Actinomycetes</taxon>
        <taxon>Micrococcales</taxon>
        <taxon>Micrococcaceae</taxon>
        <taxon>Sinomonas</taxon>
    </lineage>
</organism>
<accession>A0A126ZZI4</accession>
<dbReference type="EMBL" id="CP014518">
    <property type="protein sequence ID" value="AMM31974.1"/>
    <property type="molecule type" value="Genomic_DNA"/>
</dbReference>
<dbReference type="KEGG" id="satk:SA2016_1294"/>
<keyword evidence="3" id="KW-1185">Reference proteome</keyword>
<protein>
    <recommendedName>
        <fullName evidence="4">Secreted protein</fullName>
    </recommendedName>
</protein>
<dbReference type="AlphaFoldDB" id="A0A126ZZI4"/>
<sequence length="78" mass="8219" precursor="true">MTMKKLAGAVAVAAALLLIAPAVEAAAAPPPPPACGYSCPGLVVVGNWLWLPSIGVDEYQWAYVTPGSPYWHLLRYPV</sequence>
<evidence type="ECO:0008006" key="4">
    <source>
        <dbReference type="Google" id="ProtNLM"/>
    </source>
</evidence>
<feature type="chain" id="PRO_5038399005" description="Secreted protein" evidence="1">
    <location>
        <begin position="26"/>
        <end position="78"/>
    </location>
</feature>
<name>A0A126ZZI4_9MICC</name>